<dbReference type="SUPFAM" id="SSF111369">
    <property type="entry name" value="HlyD-like secretion proteins"/>
    <property type="match status" value="2"/>
</dbReference>
<dbReference type="GO" id="GO:0055085">
    <property type="term" value="P:transmembrane transport"/>
    <property type="evidence" value="ECO:0007669"/>
    <property type="project" value="InterPro"/>
</dbReference>
<keyword evidence="1" id="KW-0812">Transmembrane</keyword>
<name>A0A560EHD8_9PROT</name>
<evidence type="ECO:0000313" key="4">
    <source>
        <dbReference type="Proteomes" id="UP000319859"/>
    </source>
</evidence>
<dbReference type="InterPro" id="IPR050739">
    <property type="entry name" value="MFP"/>
</dbReference>
<dbReference type="EMBL" id="VITN01000052">
    <property type="protein sequence ID" value="TWB08791.1"/>
    <property type="molecule type" value="Genomic_DNA"/>
</dbReference>
<proteinExistence type="predicted"/>
<feature type="domain" description="Multidrug resistance protein MdtA-like barrel-sandwich hybrid" evidence="2">
    <location>
        <begin position="60"/>
        <end position="270"/>
    </location>
</feature>
<dbReference type="AlphaFoldDB" id="A0A560EHD8"/>
<dbReference type="OrthoDB" id="9811754at2"/>
<evidence type="ECO:0000259" key="2">
    <source>
        <dbReference type="Pfam" id="PF25917"/>
    </source>
</evidence>
<dbReference type="Pfam" id="PF25917">
    <property type="entry name" value="BSH_RND"/>
    <property type="match status" value="1"/>
</dbReference>
<reference evidence="3 4" key="1">
    <citation type="submission" date="2019-06" db="EMBL/GenBank/DDBJ databases">
        <title>Genomic Encyclopedia of Type Strains, Phase IV (KMG-V): Genome sequencing to study the core and pangenomes of soil and plant-associated prokaryotes.</title>
        <authorList>
            <person name="Whitman W."/>
        </authorList>
    </citation>
    <scope>NUCLEOTIDE SEQUENCE [LARGE SCALE GENOMIC DNA]</scope>
    <source>
        <strain evidence="3 4">BR 11880</strain>
    </source>
</reference>
<protein>
    <submittedName>
        <fullName evidence="3">Membrane fusion protein (Multidrug efflux system)</fullName>
    </submittedName>
</protein>
<evidence type="ECO:0000313" key="3">
    <source>
        <dbReference type="EMBL" id="TWB08791.1"/>
    </source>
</evidence>
<gene>
    <name evidence="3" type="ORF">FBZ89_1525</name>
</gene>
<comment type="caution">
    <text evidence="3">The sequence shown here is derived from an EMBL/GenBank/DDBJ whole genome shotgun (WGS) entry which is preliminary data.</text>
</comment>
<dbReference type="PANTHER" id="PTHR30386">
    <property type="entry name" value="MEMBRANE FUSION SUBUNIT OF EMRAB-TOLC MULTIDRUG EFFLUX PUMP"/>
    <property type="match status" value="1"/>
</dbReference>
<dbReference type="Gene3D" id="1.10.287.470">
    <property type="entry name" value="Helix hairpin bin"/>
    <property type="match status" value="1"/>
</dbReference>
<keyword evidence="1" id="KW-0472">Membrane</keyword>
<dbReference type="Gene3D" id="2.40.30.170">
    <property type="match status" value="1"/>
</dbReference>
<dbReference type="PANTHER" id="PTHR30386:SF24">
    <property type="entry name" value="MULTIDRUG RESISTANCE EFFLUX PUMP"/>
    <property type="match status" value="1"/>
</dbReference>
<organism evidence="3 4">
    <name type="scientific">Nitrospirillum amazonense</name>
    <dbReference type="NCBI Taxonomy" id="28077"/>
    <lineage>
        <taxon>Bacteria</taxon>
        <taxon>Pseudomonadati</taxon>
        <taxon>Pseudomonadota</taxon>
        <taxon>Alphaproteobacteria</taxon>
        <taxon>Rhodospirillales</taxon>
        <taxon>Azospirillaceae</taxon>
        <taxon>Nitrospirillum</taxon>
    </lineage>
</organism>
<dbReference type="PRINTS" id="PR01490">
    <property type="entry name" value="RTXTOXIND"/>
</dbReference>
<accession>A0A560EHD8</accession>
<dbReference type="RefSeq" id="WP_145754805.1">
    <property type="nucleotide sequence ID" value="NZ_VITN01000052.1"/>
</dbReference>
<dbReference type="InterPro" id="IPR058625">
    <property type="entry name" value="MdtA-like_BSH"/>
</dbReference>
<dbReference type="Gene3D" id="2.40.50.100">
    <property type="match status" value="1"/>
</dbReference>
<keyword evidence="1" id="KW-1133">Transmembrane helix</keyword>
<evidence type="ECO:0000256" key="1">
    <source>
        <dbReference type="SAM" id="Phobius"/>
    </source>
</evidence>
<feature type="transmembrane region" description="Helical" evidence="1">
    <location>
        <begin position="21"/>
        <end position="42"/>
    </location>
</feature>
<dbReference type="Proteomes" id="UP000319859">
    <property type="component" value="Unassembled WGS sequence"/>
</dbReference>
<sequence>MTDTAAKTRSSFPALRPSRRQLITCGCGAALIATCVFGVRWWTTGRFMIETDDAYVRADVVTIAPRIAGDIVAVAVADNQQIRAGDVLARIDDRDYRMRVEQAEGVVASAKADVEAQQARIATFDAQSTQQHNVIEQNGAAVAAREADAHFADLEYQRQSSLSRQKVGSTQNLQSAEAVTRKAAAALAEARAALAASRAYLPVLATQRDAATANLDKARGTLRQAQAGLDAARLDLERTVIRAPVDGQVGQRTVRAGQYADIGTPLMVVVPVQVYVVANYKETQTDHIRPGQSAEIVVDAFGGATIKGHVDGFAPASGAQFALLPPDNATGNFTKIVQRMPLRIVVDPGQPRAAELRPGMSVETNVYTGSSRP</sequence>